<dbReference type="InterPro" id="IPR036388">
    <property type="entry name" value="WH-like_DNA-bd_sf"/>
</dbReference>
<proteinExistence type="predicted"/>
<dbReference type="InterPro" id="IPR018490">
    <property type="entry name" value="cNMP-bd_dom_sf"/>
</dbReference>
<evidence type="ECO:0000259" key="4">
    <source>
        <dbReference type="PROSITE" id="PS50042"/>
    </source>
</evidence>
<dbReference type="GO" id="GO:0003677">
    <property type="term" value="F:DNA binding"/>
    <property type="evidence" value="ECO:0007669"/>
    <property type="project" value="UniProtKB-KW"/>
</dbReference>
<sequence length="233" mass="25177">MQPTSRSQAPSPAESVGAAIATIATFGRLDDETRGLLGQRARILSLPREARPFGPGSPCEAYLIVLKGEIRVQIVAESGREIVLYRVSAGESCVLTTSCLLKHEPYSAEAICETAVSCLAIPESLFSSLLGSSTPFRSAVLDAYATRVTDLIMTFEELVFRRLDQRLAAVLVERSVGGELATTHHDLAVELGSAREVVSRALKVFEQQGLVTLGRGIIRLLEPERLTQIARSV</sequence>
<keyword evidence="1" id="KW-0805">Transcription regulation</keyword>
<dbReference type="SUPFAM" id="SSF51206">
    <property type="entry name" value="cAMP-binding domain-like"/>
    <property type="match status" value="1"/>
</dbReference>
<evidence type="ECO:0000256" key="1">
    <source>
        <dbReference type="ARBA" id="ARBA00023015"/>
    </source>
</evidence>
<dbReference type="GO" id="GO:0005829">
    <property type="term" value="C:cytosol"/>
    <property type="evidence" value="ECO:0007669"/>
    <property type="project" value="TreeGrafter"/>
</dbReference>
<evidence type="ECO:0000313" key="7">
    <source>
        <dbReference type="Proteomes" id="UP000298588"/>
    </source>
</evidence>
<dbReference type="Proteomes" id="UP000298588">
    <property type="component" value="Chromosome"/>
</dbReference>
<dbReference type="PANTHER" id="PTHR24567:SF74">
    <property type="entry name" value="HTH-TYPE TRANSCRIPTIONAL REGULATOR ARCR"/>
    <property type="match status" value="1"/>
</dbReference>
<dbReference type="PROSITE" id="PS51063">
    <property type="entry name" value="HTH_CRP_2"/>
    <property type="match status" value="1"/>
</dbReference>
<organism evidence="6 7">
    <name type="scientific">Phreatobacter aquaticus</name>
    <dbReference type="NCBI Taxonomy" id="2570229"/>
    <lineage>
        <taxon>Bacteria</taxon>
        <taxon>Pseudomonadati</taxon>
        <taxon>Pseudomonadota</taxon>
        <taxon>Alphaproteobacteria</taxon>
        <taxon>Hyphomicrobiales</taxon>
        <taxon>Phreatobacteraceae</taxon>
        <taxon>Phreatobacter</taxon>
    </lineage>
</organism>
<gene>
    <name evidence="6" type="ORF">E8L99_14640</name>
</gene>
<evidence type="ECO:0000259" key="5">
    <source>
        <dbReference type="PROSITE" id="PS51063"/>
    </source>
</evidence>
<dbReference type="InterPro" id="IPR000595">
    <property type="entry name" value="cNMP-bd_dom"/>
</dbReference>
<dbReference type="PROSITE" id="PS50042">
    <property type="entry name" value="CNMP_BINDING_3"/>
    <property type="match status" value="1"/>
</dbReference>
<keyword evidence="7" id="KW-1185">Reference proteome</keyword>
<evidence type="ECO:0000256" key="3">
    <source>
        <dbReference type="ARBA" id="ARBA00023163"/>
    </source>
</evidence>
<dbReference type="KEGG" id="paqt:E8L99_14640"/>
<feature type="domain" description="Cyclic nucleotide-binding" evidence="4">
    <location>
        <begin position="25"/>
        <end position="147"/>
    </location>
</feature>
<protein>
    <submittedName>
        <fullName evidence="6">Crp/Fnr family transcriptional regulator</fullName>
    </submittedName>
</protein>
<dbReference type="Pfam" id="PF00027">
    <property type="entry name" value="cNMP_binding"/>
    <property type="match status" value="1"/>
</dbReference>
<dbReference type="GO" id="GO:0003700">
    <property type="term" value="F:DNA-binding transcription factor activity"/>
    <property type="evidence" value="ECO:0007669"/>
    <property type="project" value="TreeGrafter"/>
</dbReference>
<dbReference type="Gene3D" id="1.10.10.10">
    <property type="entry name" value="Winged helix-like DNA-binding domain superfamily/Winged helix DNA-binding domain"/>
    <property type="match status" value="1"/>
</dbReference>
<dbReference type="SUPFAM" id="SSF46785">
    <property type="entry name" value="Winged helix' DNA-binding domain"/>
    <property type="match status" value="1"/>
</dbReference>
<dbReference type="InterPro" id="IPR036390">
    <property type="entry name" value="WH_DNA-bd_sf"/>
</dbReference>
<name>A0A4D7QNN6_9HYPH</name>
<reference evidence="6 7" key="1">
    <citation type="submission" date="2019-04" db="EMBL/GenBank/DDBJ databases">
        <title>Phreatobacter aquaticus sp. nov.</title>
        <authorList>
            <person name="Choi A."/>
            <person name="Baek K."/>
        </authorList>
    </citation>
    <scope>NUCLEOTIDE SEQUENCE [LARGE SCALE GENOMIC DNA]</scope>
    <source>
        <strain evidence="6 7">NMCR1094</strain>
    </source>
</reference>
<dbReference type="InterPro" id="IPR050397">
    <property type="entry name" value="Env_Response_Regulators"/>
</dbReference>
<dbReference type="RefSeq" id="WP_137100235.1">
    <property type="nucleotide sequence ID" value="NZ_CP039865.1"/>
</dbReference>
<evidence type="ECO:0000256" key="2">
    <source>
        <dbReference type="ARBA" id="ARBA00023125"/>
    </source>
</evidence>
<dbReference type="AlphaFoldDB" id="A0A4D7QNN6"/>
<dbReference type="InterPro" id="IPR014710">
    <property type="entry name" value="RmlC-like_jellyroll"/>
</dbReference>
<accession>A0A4D7QNN6</accession>
<evidence type="ECO:0000313" key="6">
    <source>
        <dbReference type="EMBL" id="QCK86904.1"/>
    </source>
</evidence>
<dbReference type="Pfam" id="PF13545">
    <property type="entry name" value="HTH_Crp_2"/>
    <property type="match status" value="1"/>
</dbReference>
<keyword evidence="3" id="KW-0804">Transcription</keyword>
<dbReference type="SMART" id="SM00419">
    <property type="entry name" value="HTH_CRP"/>
    <property type="match status" value="1"/>
</dbReference>
<dbReference type="PANTHER" id="PTHR24567">
    <property type="entry name" value="CRP FAMILY TRANSCRIPTIONAL REGULATORY PROTEIN"/>
    <property type="match status" value="1"/>
</dbReference>
<dbReference type="CDD" id="cd00038">
    <property type="entry name" value="CAP_ED"/>
    <property type="match status" value="1"/>
</dbReference>
<keyword evidence="2" id="KW-0238">DNA-binding</keyword>
<feature type="domain" description="HTH crp-type" evidence="5">
    <location>
        <begin position="161"/>
        <end position="224"/>
    </location>
</feature>
<dbReference type="EMBL" id="CP039865">
    <property type="protein sequence ID" value="QCK86904.1"/>
    <property type="molecule type" value="Genomic_DNA"/>
</dbReference>
<dbReference type="OrthoDB" id="9776746at2"/>
<dbReference type="InterPro" id="IPR012318">
    <property type="entry name" value="HTH_CRP"/>
</dbReference>
<dbReference type="Gene3D" id="2.60.120.10">
    <property type="entry name" value="Jelly Rolls"/>
    <property type="match status" value="1"/>
</dbReference>